<accession>A0A917LH45</accession>
<reference evidence="1" key="2">
    <citation type="submission" date="2020-09" db="EMBL/GenBank/DDBJ databases">
        <authorList>
            <person name="Sun Q."/>
            <person name="Zhou Y."/>
        </authorList>
    </citation>
    <scope>NUCLEOTIDE SEQUENCE</scope>
    <source>
        <strain evidence="1">CGMCC 1.12987</strain>
    </source>
</reference>
<organism evidence="1 2">
    <name type="scientific">Paenibacillus abyssi</name>
    <dbReference type="NCBI Taxonomy" id="1340531"/>
    <lineage>
        <taxon>Bacteria</taxon>
        <taxon>Bacillati</taxon>
        <taxon>Bacillota</taxon>
        <taxon>Bacilli</taxon>
        <taxon>Bacillales</taxon>
        <taxon>Paenibacillaceae</taxon>
        <taxon>Paenibacillus</taxon>
    </lineage>
</organism>
<name>A0A917LH45_9BACL</name>
<evidence type="ECO:0000313" key="1">
    <source>
        <dbReference type="EMBL" id="GGG23015.1"/>
    </source>
</evidence>
<gene>
    <name evidence="1" type="ORF">GCM10010916_44520</name>
</gene>
<proteinExistence type="predicted"/>
<protein>
    <submittedName>
        <fullName evidence="1">Uncharacterized protein</fullName>
    </submittedName>
</protein>
<sequence length="55" mass="6157">MNVLKKMIANTCPDCNQALLCDHDAISYTKACPQGHYKEETYPILGVKIVFDAIK</sequence>
<dbReference type="Proteomes" id="UP000644756">
    <property type="component" value="Unassembled WGS sequence"/>
</dbReference>
<reference evidence="1" key="1">
    <citation type="journal article" date="2014" name="Int. J. Syst. Evol. Microbiol.">
        <title>Complete genome sequence of Corynebacterium casei LMG S-19264T (=DSM 44701T), isolated from a smear-ripened cheese.</title>
        <authorList>
            <consortium name="US DOE Joint Genome Institute (JGI-PGF)"/>
            <person name="Walter F."/>
            <person name="Albersmeier A."/>
            <person name="Kalinowski J."/>
            <person name="Ruckert C."/>
        </authorList>
    </citation>
    <scope>NUCLEOTIDE SEQUENCE</scope>
    <source>
        <strain evidence="1">CGMCC 1.12987</strain>
    </source>
</reference>
<dbReference type="EMBL" id="BMGR01000019">
    <property type="protein sequence ID" value="GGG23015.1"/>
    <property type="molecule type" value="Genomic_DNA"/>
</dbReference>
<evidence type="ECO:0000313" key="2">
    <source>
        <dbReference type="Proteomes" id="UP000644756"/>
    </source>
</evidence>
<keyword evidence="2" id="KW-1185">Reference proteome</keyword>
<comment type="caution">
    <text evidence="1">The sequence shown here is derived from an EMBL/GenBank/DDBJ whole genome shotgun (WGS) entry which is preliminary data.</text>
</comment>
<dbReference type="AlphaFoldDB" id="A0A917LH45"/>